<reference evidence="5 6" key="1">
    <citation type="submission" date="2021-06" db="EMBL/GenBank/DDBJ databases">
        <authorList>
            <person name="Palmer J.M."/>
        </authorList>
    </citation>
    <scope>NUCLEOTIDE SEQUENCE [LARGE SCALE GENOMIC DNA]</scope>
    <source>
        <strain evidence="5 6">GA_2019</strain>
        <tissue evidence="5">Muscle</tissue>
    </source>
</reference>
<evidence type="ECO:0000256" key="3">
    <source>
        <dbReference type="ARBA" id="ARBA00022679"/>
    </source>
</evidence>
<dbReference type="Pfam" id="PF07984">
    <property type="entry name" value="NTP_transf_7"/>
    <property type="match status" value="1"/>
</dbReference>
<keyword evidence="3" id="KW-0808">Transferase</keyword>
<dbReference type="Proteomes" id="UP001476798">
    <property type="component" value="Unassembled WGS sequence"/>
</dbReference>
<dbReference type="PANTHER" id="PTHR12974">
    <property type="entry name" value="PRION-LIKE- Q/N-RICH -DOMAIN-BEARING PROTEIN PROTEIN 44"/>
    <property type="match status" value="1"/>
</dbReference>
<comment type="similarity">
    <text evidence="1">Belongs to the TENT family.</text>
</comment>
<keyword evidence="6" id="KW-1185">Reference proteome</keyword>
<evidence type="ECO:0000256" key="1">
    <source>
        <dbReference type="ARBA" id="ARBA00007631"/>
    </source>
</evidence>
<evidence type="ECO:0000313" key="5">
    <source>
        <dbReference type="EMBL" id="MEQ2166834.1"/>
    </source>
</evidence>
<evidence type="ECO:0000256" key="2">
    <source>
        <dbReference type="ARBA" id="ARBA00012388"/>
    </source>
</evidence>
<dbReference type="EMBL" id="JAHRIO010025980">
    <property type="protein sequence ID" value="MEQ2166834.1"/>
    <property type="molecule type" value="Genomic_DNA"/>
</dbReference>
<evidence type="ECO:0000256" key="4">
    <source>
        <dbReference type="ARBA" id="ARBA00047933"/>
    </source>
</evidence>
<dbReference type="PANTHER" id="PTHR12974:SF48">
    <property type="entry name" value="POLYNUCLEOTIDE ADENYLYLTRANSFERASE"/>
    <property type="match status" value="1"/>
</dbReference>
<proteinExistence type="inferred from homology"/>
<protein>
    <recommendedName>
        <fullName evidence="2">polynucleotide adenylyltransferase</fullName>
        <ecNumber evidence="2">2.7.7.19</ecNumber>
    </recommendedName>
</protein>
<accession>A0ABV0N603</accession>
<organism evidence="5 6">
    <name type="scientific">Goodea atripinnis</name>
    <dbReference type="NCBI Taxonomy" id="208336"/>
    <lineage>
        <taxon>Eukaryota</taxon>
        <taxon>Metazoa</taxon>
        <taxon>Chordata</taxon>
        <taxon>Craniata</taxon>
        <taxon>Vertebrata</taxon>
        <taxon>Euteleostomi</taxon>
        <taxon>Actinopterygii</taxon>
        <taxon>Neopterygii</taxon>
        <taxon>Teleostei</taxon>
        <taxon>Neoteleostei</taxon>
        <taxon>Acanthomorphata</taxon>
        <taxon>Ovalentaria</taxon>
        <taxon>Atherinomorphae</taxon>
        <taxon>Cyprinodontiformes</taxon>
        <taxon>Goodeidae</taxon>
        <taxon>Goodea</taxon>
    </lineage>
</organism>
<name>A0ABV0N603_9TELE</name>
<dbReference type="InterPro" id="IPR012937">
    <property type="entry name" value="TET5"/>
</dbReference>
<comment type="catalytic activity">
    <reaction evidence="4">
        <text>RNA(n) + ATP = RNA(n)-3'-adenine ribonucleotide + diphosphate</text>
        <dbReference type="Rhea" id="RHEA:11332"/>
        <dbReference type="Rhea" id="RHEA-COMP:14527"/>
        <dbReference type="Rhea" id="RHEA-COMP:17347"/>
        <dbReference type="ChEBI" id="CHEBI:30616"/>
        <dbReference type="ChEBI" id="CHEBI:33019"/>
        <dbReference type="ChEBI" id="CHEBI:140395"/>
        <dbReference type="ChEBI" id="CHEBI:173115"/>
        <dbReference type="EC" id="2.7.7.19"/>
    </reaction>
    <physiologicalReaction direction="left-to-right" evidence="4">
        <dbReference type="Rhea" id="RHEA:11333"/>
    </physiologicalReaction>
</comment>
<sequence>MSSGAAAEQSRRVSLLSWDQVRRLDSILGESVPIHGRGNFPTLSVKPRQIVQATETPKSFFCMNRSIFYGPLREQLSENSPTASLTCSTEAICNC</sequence>
<gene>
    <name evidence="5" type="ORF">GOODEAATRI_032366</name>
</gene>
<comment type="caution">
    <text evidence="5">The sequence shown here is derived from an EMBL/GenBank/DDBJ whole genome shotgun (WGS) entry which is preliminary data.</text>
</comment>
<evidence type="ECO:0000313" key="6">
    <source>
        <dbReference type="Proteomes" id="UP001476798"/>
    </source>
</evidence>
<dbReference type="EC" id="2.7.7.19" evidence="2"/>